<evidence type="ECO:0000256" key="2">
    <source>
        <dbReference type="ARBA" id="ARBA00022448"/>
    </source>
</evidence>
<feature type="domain" description="ABC transporter" evidence="10">
    <location>
        <begin position="328"/>
        <end position="563"/>
    </location>
</feature>
<accession>A0A2K4ZMT6</accession>
<dbReference type="InterPro" id="IPR003439">
    <property type="entry name" value="ABC_transporter-like_ATP-bd"/>
</dbReference>
<evidence type="ECO:0000256" key="4">
    <source>
        <dbReference type="ARBA" id="ARBA00022692"/>
    </source>
</evidence>
<dbReference type="PROSITE" id="PS00211">
    <property type="entry name" value="ABC_TRANSPORTER_1"/>
    <property type="match status" value="1"/>
</dbReference>
<dbReference type="Proteomes" id="UP000236311">
    <property type="component" value="Unassembled WGS sequence"/>
</dbReference>
<feature type="transmembrane region" description="Helical" evidence="9">
    <location>
        <begin position="52"/>
        <end position="72"/>
    </location>
</feature>
<keyword evidence="13" id="KW-1185">Reference proteome</keyword>
<evidence type="ECO:0000256" key="3">
    <source>
        <dbReference type="ARBA" id="ARBA00022475"/>
    </source>
</evidence>
<dbReference type="FunFam" id="3.40.50.300:FF:000221">
    <property type="entry name" value="Multidrug ABC transporter ATP-binding protein"/>
    <property type="match status" value="1"/>
</dbReference>
<dbReference type="GO" id="GO:0016887">
    <property type="term" value="F:ATP hydrolysis activity"/>
    <property type="evidence" value="ECO:0007669"/>
    <property type="project" value="InterPro"/>
</dbReference>
<gene>
    <name evidence="12" type="ORF">AMURIS_04529</name>
</gene>
<dbReference type="PROSITE" id="PS50893">
    <property type="entry name" value="ABC_TRANSPORTER_2"/>
    <property type="match status" value="1"/>
</dbReference>
<feature type="domain" description="ABC transmembrane type-1" evidence="11">
    <location>
        <begin position="16"/>
        <end position="295"/>
    </location>
</feature>
<dbReference type="SUPFAM" id="SSF52540">
    <property type="entry name" value="P-loop containing nucleoside triphosphate hydrolases"/>
    <property type="match status" value="1"/>
</dbReference>
<dbReference type="InterPro" id="IPR003593">
    <property type="entry name" value="AAA+_ATPase"/>
</dbReference>
<organism evidence="12 13">
    <name type="scientific">Acetatifactor muris</name>
    <dbReference type="NCBI Taxonomy" id="879566"/>
    <lineage>
        <taxon>Bacteria</taxon>
        <taxon>Bacillati</taxon>
        <taxon>Bacillota</taxon>
        <taxon>Clostridia</taxon>
        <taxon>Lachnospirales</taxon>
        <taxon>Lachnospiraceae</taxon>
        <taxon>Acetatifactor</taxon>
    </lineage>
</organism>
<protein>
    <submittedName>
        <fullName evidence="12">Putative ABC transporter ATP-binding protein</fullName>
    </submittedName>
</protein>
<keyword evidence="2" id="KW-0813">Transport</keyword>
<dbReference type="SMART" id="SM00382">
    <property type="entry name" value="AAA"/>
    <property type="match status" value="1"/>
</dbReference>
<dbReference type="CDD" id="cd18548">
    <property type="entry name" value="ABC_6TM_Tm287_like"/>
    <property type="match status" value="1"/>
</dbReference>
<dbReference type="GO" id="GO:0005886">
    <property type="term" value="C:plasma membrane"/>
    <property type="evidence" value="ECO:0007669"/>
    <property type="project" value="UniProtKB-SubCell"/>
</dbReference>
<dbReference type="PROSITE" id="PS50929">
    <property type="entry name" value="ABC_TM1F"/>
    <property type="match status" value="1"/>
</dbReference>
<dbReference type="InterPro" id="IPR011527">
    <property type="entry name" value="ABC1_TM_dom"/>
</dbReference>
<dbReference type="Gene3D" id="3.40.50.300">
    <property type="entry name" value="P-loop containing nucleotide triphosphate hydrolases"/>
    <property type="match status" value="1"/>
</dbReference>
<sequence length="571" mass="62480">MKLILQYIRKHLGIFLLSTFFLTMEAMADLLQPTFMSYIVDEGVKNADVRRILFYGLIMLGIAGAGAFSAVMRNQFASRTSQTIGRELRRDMYHNVQRLSMENIDRLQPASIITRITNDVTQIQEFVNGIMRIMVKAPITCIGAIVLIMFQTPGQAPVMAVIIFVVSLLVWGNMRIGYPRFGTVQKKLDGLNGVTREFLSSVRVVKAFHAEEEETDKFQESSQALAAANVSALRAMAIFSPLINLTVNFGIVLLLWLSRNQRSAEIGRLMASVNYMTQVLFSVMMISNALNTAVRAAASAGRIREVLDEEPAQHLPENPLTPEIKGDIRFEHVSFAYAGAGRESLLNINLHINPGETVGIIGSTGSGKTTLVNLIPRFYDAGKGKVLLDGCDVTRMDTKQLRNAIAVVPQKALLFSGTIRDNLRWGRADASEEELKAAAETACADEFIGQSSQGYDTLLGQGGVNLSGGQKQRLSIARALVRCPRVLILDDCTSALDARTEAAVLNGLRKTASQVTVLLISQRISTVMRADHILCLDNGQVEGYGTHEELMASCGIYQAIYDSQIGGGLNG</sequence>
<dbReference type="PANTHER" id="PTHR43394:SF1">
    <property type="entry name" value="ATP-BINDING CASSETTE SUB-FAMILY B MEMBER 10, MITOCHONDRIAL"/>
    <property type="match status" value="1"/>
</dbReference>
<dbReference type="Gene3D" id="1.20.1560.10">
    <property type="entry name" value="ABC transporter type 1, transmembrane domain"/>
    <property type="match status" value="1"/>
</dbReference>
<evidence type="ECO:0000256" key="9">
    <source>
        <dbReference type="SAM" id="Phobius"/>
    </source>
</evidence>
<dbReference type="GO" id="GO:0015421">
    <property type="term" value="F:ABC-type oligopeptide transporter activity"/>
    <property type="evidence" value="ECO:0007669"/>
    <property type="project" value="TreeGrafter"/>
</dbReference>
<evidence type="ECO:0000259" key="11">
    <source>
        <dbReference type="PROSITE" id="PS50929"/>
    </source>
</evidence>
<dbReference type="AlphaFoldDB" id="A0A2K4ZMT6"/>
<keyword evidence="3" id="KW-1003">Cell membrane</keyword>
<dbReference type="InterPro" id="IPR017871">
    <property type="entry name" value="ABC_transporter-like_CS"/>
</dbReference>
<keyword evidence="4 9" id="KW-0812">Transmembrane</keyword>
<reference evidence="12 13" key="1">
    <citation type="submission" date="2018-01" db="EMBL/GenBank/DDBJ databases">
        <authorList>
            <person name="Gaut B.S."/>
            <person name="Morton B.R."/>
            <person name="Clegg M.T."/>
            <person name="Duvall M.R."/>
        </authorList>
    </citation>
    <scope>NUCLEOTIDE SEQUENCE [LARGE SCALE GENOMIC DNA]</scope>
    <source>
        <strain evidence="12">GP69</strain>
    </source>
</reference>
<evidence type="ECO:0000256" key="1">
    <source>
        <dbReference type="ARBA" id="ARBA00004651"/>
    </source>
</evidence>
<keyword evidence="8 9" id="KW-0472">Membrane</keyword>
<proteinExistence type="predicted"/>
<keyword evidence="6 12" id="KW-0067">ATP-binding</keyword>
<dbReference type="EMBL" id="OFSM01000031">
    <property type="protein sequence ID" value="SOY31781.1"/>
    <property type="molecule type" value="Genomic_DNA"/>
</dbReference>
<keyword evidence="7 9" id="KW-1133">Transmembrane helix</keyword>
<dbReference type="InterPro" id="IPR027417">
    <property type="entry name" value="P-loop_NTPase"/>
</dbReference>
<dbReference type="GO" id="GO:0005524">
    <property type="term" value="F:ATP binding"/>
    <property type="evidence" value="ECO:0007669"/>
    <property type="project" value="UniProtKB-KW"/>
</dbReference>
<dbReference type="OrthoDB" id="9762778at2"/>
<dbReference type="Pfam" id="PF00005">
    <property type="entry name" value="ABC_tran"/>
    <property type="match status" value="1"/>
</dbReference>
<evidence type="ECO:0000313" key="13">
    <source>
        <dbReference type="Proteomes" id="UP000236311"/>
    </source>
</evidence>
<dbReference type="RefSeq" id="WP_103241759.1">
    <property type="nucleotide sequence ID" value="NZ_JANJZD010000033.1"/>
</dbReference>
<dbReference type="InterPro" id="IPR039421">
    <property type="entry name" value="Type_1_exporter"/>
</dbReference>
<name>A0A2K4ZMT6_9FIRM</name>
<keyword evidence="5" id="KW-0547">Nucleotide-binding</keyword>
<feature type="transmembrane region" description="Helical" evidence="9">
    <location>
        <begin position="156"/>
        <end position="178"/>
    </location>
</feature>
<feature type="transmembrane region" description="Helical" evidence="9">
    <location>
        <begin position="133"/>
        <end position="150"/>
    </location>
</feature>
<comment type="subcellular location">
    <subcellularLocation>
        <location evidence="1">Cell membrane</location>
        <topology evidence="1">Multi-pass membrane protein</topology>
    </subcellularLocation>
</comment>
<evidence type="ECO:0000256" key="7">
    <source>
        <dbReference type="ARBA" id="ARBA00022989"/>
    </source>
</evidence>
<evidence type="ECO:0000259" key="10">
    <source>
        <dbReference type="PROSITE" id="PS50893"/>
    </source>
</evidence>
<dbReference type="PANTHER" id="PTHR43394">
    <property type="entry name" value="ATP-DEPENDENT PERMEASE MDL1, MITOCHONDRIAL"/>
    <property type="match status" value="1"/>
</dbReference>
<dbReference type="Pfam" id="PF00664">
    <property type="entry name" value="ABC_membrane"/>
    <property type="match status" value="1"/>
</dbReference>
<evidence type="ECO:0000313" key="12">
    <source>
        <dbReference type="EMBL" id="SOY31781.1"/>
    </source>
</evidence>
<dbReference type="InterPro" id="IPR036640">
    <property type="entry name" value="ABC1_TM_sf"/>
</dbReference>
<evidence type="ECO:0000256" key="5">
    <source>
        <dbReference type="ARBA" id="ARBA00022741"/>
    </source>
</evidence>
<evidence type="ECO:0000256" key="8">
    <source>
        <dbReference type="ARBA" id="ARBA00023136"/>
    </source>
</evidence>
<evidence type="ECO:0000256" key="6">
    <source>
        <dbReference type="ARBA" id="ARBA00022840"/>
    </source>
</evidence>
<feature type="transmembrane region" description="Helical" evidence="9">
    <location>
        <begin position="235"/>
        <end position="255"/>
    </location>
</feature>
<dbReference type="SUPFAM" id="SSF90123">
    <property type="entry name" value="ABC transporter transmembrane region"/>
    <property type="match status" value="1"/>
</dbReference>